<reference evidence="8" key="1">
    <citation type="submission" date="2021-06" db="EMBL/GenBank/DDBJ databases">
        <authorList>
            <person name="Kallberg Y."/>
            <person name="Tangrot J."/>
            <person name="Rosling A."/>
        </authorList>
    </citation>
    <scope>NUCLEOTIDE SEQUENCE</scope>
    <source>
        <strain evidence="8">AZ414A</strain>
    </source>
</reference>
<evidence type="ECO:0000256" key="1">
    <source>
        <dbReference type="ARBA" id="ARBA00004477"/>
    </source>
</evidence>
<dbReference type="GO" id="GO:0006624">
    <property type="term" value="P:vacuolar protein processing"/>
    <property type="evidence" value="ECO:0007669"/>
    <property type="project" value="TreeGrafter"/>
</dbReference>
<dbReference type="PANTHER" id="PTHR13505:SF7">
    <property type="entry name" value="TRANSMEMBRANE PROTEIN 208"/>
    <property type="match status" value="1"/>
</dbReference>
<dbReference type="GO" id="GO:0005789">
    <property type="term" value="C:endoplasmic reticulum membrane"/>
    <property type="evidence" value="ECO:0007669"/>
    <property type="project" value="UniProtKB-SubCell"/>
</dbReference>
<protein>
    <submittedName>
        <fullName evidence="8">7117_t:CDS:1</fullName>
    </submittedName>
</protein>
<organism evidence="8 9">
    <name type="scientific">Diversispora eburnea</name>
    <dbReference type="NCBI Taxonomy" id="1213867"/>
    <lineage>
        <taxon>Eukaryota</taxon>
        <taxon>Fungi</taxon>
        <taxon>Fungi incertae sedis</taxon>
        <taxon>Mucoromycota</taxon>
        <taxon>Glomeromycotina</taxon>
        <taxon>Glomeromycetes</taxon>
        <taxon>Diversisporales</taxon>
        <taxon>Diversisporaceae</taxon>
        <taxon>Diversispora</taxon>
    </lineage>
</organism>
<evidence type="ECO:0000256" key="6">
    <source>
        <dbReference type="ARBA" id="ARBA00023136"/>
    </source>
</evidence>
<dbReference type="OrthoDB" id="276296at2759"/>
<feature type="transmembrane region" description="Helical" evidence="7">
    <location>
        <begin position="15"/>
        <end position="34"/>
    </location>
</feature>
<evidence type="ECO:0000256" key="2">
    <source>
        <dbReference type="ARBA" id="ARBA00009950"/>
    </source>
</evidence>
<keyword evidence="4" id="KW-0256">Endoplasmic reticulum</keyword>
<evidence type="ECO:0000256" key="3">
    <source>
        <dbReference type="ARBA" id="ARBA00022692"/>
    </source>
</evidence>
<sequence>GIYFIFRISYHYDSFTFWIATKYLITCGISLFLWKQLVSYGTPRFRPNGSVDWPGEDLNAEGLTAYMFDVIYVTWFVHITSMFFEWAWWFYTVIPLFGAYKIWTLFIQPS</sequence>
<keyword evidence="3 7" id="KW-0812">Transmembrane</keyword>
<keyword evidence="6 7" id="KW-0472">Membrane</keyword>
<dbReference type="Proteomes" id="UP000789706">
    <property type="component" value="Unassembled WGS sequence"/>
</dbReference>
<dbReference type="PANTHER" id="PTHR13505">
    <property type="entry name" value="TRANSMEMBRANE PROTEIN 208"/>
    <property type="match status" value="1"/>
</dbReference>
<dbReference type="InterPro" id="IPR008506">
    <property type="entry name" value="SND2/TMEM208"/>
</dbReference>
<accession>A0A9N9CU82</accession>
<comment type="similarity">
    <text evidence="2">Belongs to the TMEM208 family.</text>
</comment>
<evidence type="ECO:0000256" key="5">
    <source>
        <dbReference type="ARBA" id="ARBA00022989"/>
    </source>
</evidence>
<dbReference type="GO" id="GO:0005773">
    <property type="term" value="C:vacuole"/>
    <property type="evidence" value="ECO:0007669"/>
    <property type="project" value="GOC"/>
</dbReference>
<feature type="transmembrane region" description="Helical" evidence="7">
    <location>
        <begin position="86"/>
        <end position="107"/>
    </location>
</feature>
<comment type="caution">
    <text evidence="8">The sequence shown here is derived from an EMBL/GenBank/DDBJ whole genome shotgun (WGS) entry which is preliminary data.</text>
</comment>
<evidence type="ECO:0000313" key="8">
    <source>
        <dbReference type="EMBL" id="CAG8612245.1"/>
    </source>
</evidence>
<comment type="subcellular location">
    <subcellularLocation>
        <location evidence="1">Endoplasmic reticulum membrane</location>
        <topology evidence="1">Multi-pass membrane protein</topology>
    </subcellularLocation>
</comment>
<evidence type="ECO:0000313" key="9">
    <source>
        <dbReference type="Proteomes" id="UP000789706"/>
    </source>
</evidence>
<evidence type="ECO:0000256" key="7">
    <source>
        <dbReference type="SAM" id="Phobius"/>
    </source>
</evidence>
<name>A0A9N9CU82_9GLOM</name>
<evidence type="ECO:0000256" key="4">
    <source>
        <dbReference type="ARBA" id="ARBA00022824"/>
    </source>
</evidence>
<feature type="non-terminal residue" evidence="8">
    <location>
        <position position="1"/>
    </location>
</feature>
<dbReference type="EMBL" id="CAJVPK010002397">
    <property type="protein sequence ID" value="CAG8612245.1"/>
    <property type="molecule type" value="Genomic_DNA"/>
</dbReference>
<keyword evidence="9" id="KW-1185">Reference proteome</keyword>
<dbReference type="AlphaFoldDB" id="A0A9N9CU82"/>
<gene>
    <name evidence="8" type="ORF">DEBURN_LOCUS10024</name>
</gene>
<proteinExistence type="inferred from homology"/>
<dbReference type="Pfam" id="PF05620">
    <property type="entry name" value="TMEM208_SND2"/>
    <property type="match status" value="1"/>
</dbReference>
<keyword evidence="5 7" id="KW-1133">Transmembrane helix</keyword>